<dbReference type="Pfam" id="PF08538">
    <property type="entry name" value="DUF1749"/>
    <property type="match status" value="1"/>
</dbReference>
<evidence type="ECO:0000313" key="3">
    <source>
        <dbReference type="Proteomes" id="UP001600064"/>
    </source>
</evidence>
<dbReference type="EMBL" id="JAZGUE010000007">
    <property type="protein sequence ID" value="KAL2264527.1"/>
    <property type="molecule type" value="Genomic_DNA"/>
</dbReference>
<dbReference type="InterPro" id="IPR013744">
    <property type="entry name" value="SidJ"/>
</dbReference>
<evidence type="ECO:0000256" key="1">
    <source>
        <dbReference type="SAM" id="MobiDB-lite"/>
    </source>
</evidence>
<dbReference type="InterPro" id="IPR029058">
    <property type="entry name" value="AB_hydrolase_fold"/>
</dbReference>
<feature type="region of interest" description="Disordered" evidence="1">
    <location>
        <begin position="1"/>
        <end position="45"/>
    </location>
</feature>
<dbReference type="RefSeq" id="XP_070863254.1">
    <property type="nucleotide sequence ID" value="XM_071013815.1"/>
</dbReference>
<keyword evidence="3" id="KW-1185">Reference proteome</keyword>
<dbReference type="Gene3D" id="3.40.50.1820">
    <property type="entry name" value="alpha/beta hydrolase"/>
    <property type="match status" value="1"/>
</dbReference>
<dbReference type="PANTHER" id="PTHR31591">
    <property type="entry name" value="UPF0613 PROTEIN PB24D3.06C"/>
    <property type="match status" value="1"/>
</dbReference>
<dbReference type="Proteomes" id="UP001600064">
    <property type="component" value="Unassembled WGS sequence"/>
</dbReference>
<sequence>MVVSSEPHATSSRLGSPLSSARGHFRQGTSEHEHKPAQQLPRHVPEDVPTHSALTITLHLSSAPVEASVPTPAQSTMGSKFWPRGGNPGILHHITETLVAFEFTTGSRPQPNSILFVGGLGDGLATTSYLADVVTALQPTSWSLFSPNLSSAYTAWGFSHLDRDTDEIASCIKHIQDYKASRYGSPGRIVLMGHSTGSQAVLHYLSRPNPHTSAPKFDRGLEHVLRPKLDGAIMQAPVSDREALKWVVREGFLGRTPEEMKESFDELVRLAKEGLKNEDPTADSMLPITLTRQFGYPGNTPISCRRWLSLASPDSPRSPGEDDMFSSDLGDEQIARTWGMVGPRGLLGFKLMVLMSGRDQAVPDWVDKQKLLARWRDAAERGGAYKVWDRERSGLIPNASHALSDDDQAEPRQFLCRRILDYLDELDRSL</sequence>
<comment type="caution">
    <text evidence="2">The sequence shown here is derived from an EMBL/GenBank/DDBJ whole genome shotgun (WGS) entry which is preliminary data.</text>
</comment>
<dbReference type="SUPFAM" id="SSF53474">
    <property type="entry name" value="alpha/beta-Hydrolases"/>
    <property type="match status" value="1"/>
</dbReference>
<organism evidence="2 3">
    <name type="scientific">Remersonia thermophila</name>
    <dbReference type="NCBI Taxonomy" id="72144"/>
    <lineage>
        <taxon>Eukaryota</taxon>
        <taxon>Fungi</taxon>
        <taxon>Dikarya</taxon>
        <taxon>Ascomycota</taxon>
        <taxon>Pezizomycotina</taxon>
        <taxon>Sordariomycetes</taxon>
        <taxon>Sordariomycetidae</taxon>
        <taxon>Sordariales</taxon>
        <taxon>Sordariales incertae sedis</taxon>
        <taxon>Remersonia</taxon>
    </lineage>
</organism>
<dbReference type="PANTHER" id="PTHR31591:SF1">
    <property type="entry name" value="UPF0613 PROTEIN PB24D3.06C"/>
    <property type="match status" value="1"/>
</dbReference>
<protein>
    <recommendedName>
        <fullName evidence="4">DUF1749-domain-containing protein</fullName>
    </recommendedName>
</protein>
<reference evidence="2 3" key="1">
    <citation type="journal article" date="2024" name="Commun. Biol.">
        <title>Comparative genomic analysis of thermophilic fungi reveals convergent evolutionary adaptations and gene losses.</title>
        <authorList>
            <person name="Steindorff A.S."/>
            <person name="Aguilar-Pontes M.V."/>
            <person name="Robinson A.J."/>
            <person name="Andreopoulos B."/>
            <person name="LaButti K."/>
            <person name="Kuo A."/>
            <person name="Mondo S."/>
            <person name="Riley R."/>
            <person name="Otillar R."/>
            <person name="Haridas S."/>
            <person name="Lipzen A."/>
            <person name="Grimwood J."/>
            <person name="Schmutz J."/>
            <person name="Clum A."/>
            <person name="Reid I.D."/>
            <person name="Moisan M.C."/>
            <person name="Butler G."/>
            <person name="Nguyen T.T.M."/>
            <person name="Dewar K."/>
            <person name="Conant G."/>
            <person name="Drula E."/>
            <person name="Henrissat B."/>
            <person name="Hansel C."/>
            <person name="Singer S."/>
            <person name="Hutchinson M.I."/>
            <person name="de Vries R.P."/>
            <person name="Natvig D.O."/>
            <person name="Powell A.J."/>
            <person name="Tsang A."/>
            <person name="Grigoriev I.V."/>
        </authorList>
    </citation>
    <scope>NUCLEOTIDE SEQUENCE [LARGE SCALE GENOMIC DNA]</scope>
    <source>
        <strain evidence="2 3">ATCC 22073</strain>
    </source>
</reference>
<proteinExistence type="predicted"/>
<gene>
    <name evidence="2" type="ORF">VTJ83DRAFT_7037</name>
</gene>
<name>A0ABR4D4P4_9PEZI</name>
<evidence type="ECO:0008006" key="4">
    <source>
        <dbReference type="Google" id="ProtNLM"/>
    </source>
</evidence>
<dbReference type="GeneID" id="98128459"/>
<feature type="compositionally biased region" description="Polar residues" evidence="1">
    <location>
        <begin position="7"/>
        <end position="19"/>
    </location>
</feature>
<evidence type="ECO:0000313" key="2">
    <source>
        <dbReference type="EMBL" id="KAL2264527.1"/>
    </source>
</evidence>
<accession>A0ABR4D4P4</accession>